<reference evidence="4 5" key="1">
    <citation type="submission" date="2018-07" db="EMBL/GenBank/DDBJ databases">
        <title>Genome sequencing of oomycete isolates from Chile give support for New Zealand origin for Phytophthora kernoviae and make available the first Nothophytophthora sp. genome.</title>
        <authorList>
            <person name="Studholme D.J."/>
            <person name="Sanfuentes E."/>
            <person name="Panda P."/>
            <person name="Hill R."/>
            <person name="Sambles C."/>
            <person name="Grant M."/>
            <person name="Williams N.M."/>
            <person name="Mcdougal R.L."/>
        </authorList>
    </citation>
    <scope>NUCLEOTIDE SEQUENCE [LARGE SCALE GENOMIC DNA]</scope>
    <source>
        <strain evidence="2">Chile6</strain>
        <strain evidence="3">Chile7</strain>
    </source>
</reference>
<evidence type="ECO:0000313" key="5">
    <source>
        <dbReference type="Proteomes" id="UP000284657"/>
    </source>
</evidence>
<proteinExistence type="predicted"/>
<accession>A0A3F2S1R0</accession>
<dbReference type="EMBL" id="MBAD02000311">
    <property type="protein sequence ID" value="RLN70024.1"/>
    <property type="molecule type" value="Genomic_DNA"/>
</dbReference>
<gene>
    <name evidence="3" type="ORF">BBJ29_003870</name>
    <name evidence="2" type="ORF">BBP00_00000966</name>
</gene>
<organism evidence="2 4">
    <name type="scientific">Phytophthora kernoviae</name>
    <dbReference type="NCBI Taxonomy" id="325452"/>
    <lineage>
        <taxon>Eukaryota</taxon>
        <taxon>Sar</taxon>
        <taxon>Stramenopiles</taxon>
        <taxon>Oomycota</taxon>
        <taxon>Peronosporomycetes</taxon>
        <taxon>Peronosporales</taxon>
        <taxon>Peronosporaceae</taxon>
        <taxon>Phytophthora</taxon>
    </lineage>
</organism>
<dbReference type="OrthoDB" id="10025005at2759"/>
<evidence type="ECO:0000256" key="1">
    <source>
        <dbReference type="SAM" id="MobiDB-lite"/>
    </source>
</evidence>
<feature type="region of interest" description="Disordered" evidence="1">
    <location>
        <begin position="44"/>
        <end position="66"/>
    </location>
</feature>
<protein>
    <submittedName>
        <fullName evidence="2">Uncharacterized protein</fullName>
    </submittedName>
</protein>
<dbReference type="Proteomes" id="UP000284657">
    <property type="component" value="Unassembled WGS sequence"/>
</dbReference>
<name>A0A3F2S1R0_9STRA</name>
<sequence>MILDWYRTGKLVRQRNVNEEAFKDDAIYFDLYDELFPAVPATSAVSETQLPWQSPKTPPGVPTRRRSVNDMDISIKTLKRVSMFASMSAPSTKQVSAPPSQTKTVELPSKPKDEKPQAADRSTSQDDKRMHFFRRERRVLTGTSIPLVFKVRKFERLLVESIKGRGKLMVRVCDVTGMQTVEVSEAVLFDSHSRFYLEGRRAQLEHNALLPGNHLYTFWMQEHPDASSVQSSAPPMLDIEFKLLFTFDHSDQLTDAVETKLTNAMSESRITAPARTGIAIY</sequence>
<feature type="region of interest" description="Disordered" evidence="1">
    <location>
        <begin position="89"/>
        <end position="130"/>
    </location>
</feature>
<comment type="caution">
    <text evidence="2">The sequence shown here is derived from an EMBL/GenBank/DDBJ whole genome shotgun (WGS) entry which is preliminary data.</text>
</comment>
<evidence type="ECO:0000313" key="2">
    <source>
        <dbReference type="EMBL" id="RLN68511.1"/>
    </source>
</evidence>
<dbReference type="EMBL" id="MBDO02000012">
    <property type="protein sequence ID" value="RLN68511.1"/>
    <property type="molecule type" value="Genomic_DNA"/>
</dbReference>
<feature type="compositionally biased region" description="Polar residues" evidence="1">
    <location>
        <begin position="89"/>
        <end position="104"/>
    </location>
</feature>
<dbReference type="AlphaFoldDB" id="A0A3F2S1R0"/>
<feature type="compositionally biased region" description="Basic and acidic residues" evidence="1">
    <location>
        <begin position="109"/>
        <end position="130"/>
    </location>
</feature>
<dbReference type="Proteomes" id="UP000277300">
    <property type="component" value="Unassembled WGS sequence"/>
</dbReference>
<feature type="compositionally biased region" description="Polar residues" evidence="1">
    <location>
        <begin position="44"/>
        <end position="55"/>
    </location>
</feature>
<evidence type="ECO:0000313" key="4">
    <source>
        <dbReference type="Proteomes" id="UP000277300"/>
    </source>
</evidence>
<evidence type="ECO:0000313" key="3">
    <source>
        <dbReference type="EMBL" id="RLN70024.1"/>
    </source>
</evidence>